<accession>A0A484FB49</accession>
<organism evidence="1 2">
    <name type="scientific">Colletotrichum orbiculare (strain 104-T / ATCC 96160 / CBS 514.97 / LARS 414 / MAFF 240422)</name>
    <name type="common">Cucumber anthracnose fungus</name>
    <name type="synonym">Colletotrichum lagenarium</name>
    <dbReference type="NCBI Taxonomy" id="1213857"/>
    <lineage>
        <taxon>Eukaryota</taxon>
        <taxon>Fungi</taxon>
        <taxon>Dikarya</taxon>
        <taxon>Ascomycota</taxon>
        <taxon>Pezizomycotina</taxon>
        <taxon>Sordariomycetes</taxon>
        <taxon>Hypocreomycetidae</taxon>
        <taxon>Glomerellales</taxon>
        <taxon>Glomerellaceae</taxon>
        <taxon>Colletotrichum</taxon>
        <taxon>Colletotrichum orbiculare species complex</taxon>
    </lineage>
</organism>
<sequence length="89" mass="10163">MTSKIQLLYNIKSAEYQVENKLAKKTTYIVGFLDNRVPYVPIFEKSSIQHKGHGKSTKAVDFYSVRNDLLRESPAPVKKLTRDVMPFSG</sequence>
<dbReference type="Proteomes" id="UP000014480">
    <property type="component" value="Unassembled WGS sequence"/>
</dbReference>
<name>A0A484FB49_COLOR</name>
<reference evidence="2" key="1">
    <citation type="journal article" date="2013" name="New Phytol.">
        <title>Comparative genomic and transcriptomic analyses reveal the hemibiotrophic stage shift of Colletotrichum fungi.</title>
        <authorList>
            <person name="Gan P."/>
            <person name="Ikeda K."/>
            <person name="Irieda H."/>
            <person name="Narusaka M."/>
            <person name="O'Connell R.J."/>
            <person name="Narusaka Y."/>
            <person name="Takano Y."/>
            <person name="Kubo Y."/>
            <person name="Shirasu K."/>
        </authorList>
    </citation>
    <scope>NUCLEOTIDE SEQUENCE [LARGE SCALE GENOMIC DNA]</scope>
    <source>
        <strain evidence="2">104-T / ATCC 96160 / CBS 514.97 / LARS 414 / MAFF 240422</strain>
    </source>
</reference>
<comment type="caution">
    <text evidence="1">The sequence shown here is derived from an EMBL/GenBank/DDBJ whole genome shotgun (WGS) entry which is preliminary data.</text>
</comment>
<evidence type="ECO:0000313" key="1">
    <source>
        <dbReference type="EMBL" id="TDZ15570.1"/>
    </source>
</evidence>
<dbReference type="EMBL" id="AMCV02000039">
    <property type="protein sequence ID" value="TDZ15570.1"/>
    <property type="molecule type" value="Genomic_DNA"/>
</dbReference>
<reference evidence="2" key="2">
    <citation type="journal article" date="2019" name="Mol. Plant Microbe Interact.">
        <title>Genome sequence resources for four phytopathogenic fungi from the Colletotrichum orbiculare species complex.</title>
        <authorList>
            <person name="Gan P."/>
            <person name="Tsushima A."/>
            <person name="Narusaka M."/>
            <person name="Narusaka Y."/>
            <person name="Takano Y."/>
            <person name="Kubo Y."/>
            <person name="Shirasu K."/>
        </authorList>
    </citation>
    <scope>GENOME REANNOTATION</scope>
    <source>
        <strain evidence="2">104-T / ATCC 96160 / CBS 514.97 / LARS 414 / MAFF 240422</strain>
    </source>
</reference>
<gene>
    <name evidence="1" type="ORF">Cob_v011374</name>
</gene>
<dbReference type="AlphaFoldDB" id="A0A484FB49"/>
<proteinExistence type="predicted"/>
<protein>
    <submittedName>
        <fullName evidence="1">Uncharacterized protein</fullName>
    </submittedName>
</protein>
<evidence type="ECO:0000313" key="2">
    <source>
        <dbReference type="Proteomes" id="UP000014480"/>
    </source>
</evidence>
<keyword evidence="2" id="KW-1185">Reference proteome</keyword>